<dbReference type="InterPro" id="IPR013766">
    <property type="entry name" value="Thioredoxin_domain"/>
</dbReference>
<organism evidence="6 7">
    <name type="scientific">Butyricimonas virosa</name>
    <dbReference type="NCBI Taxonomy" id="544645"/>
    <lineage>
        <taxon>Bacteria</taxon>
        <taxon>Pseudomonadati</taxon>
        <taxon>Bacteroidota</taxon>
        <taxon>Bacteroidia</taxon>
        <taxon>Bacteroidales</taxon>
        <taxon>Odoribacteraceae</taxon>
        <taxon>Butyricimonas</taxon>
    </lineage>
</organism>
<dbReference type="PANTHER" id="PTHR42852">
    <property type="entry name" value="THIOL:DISULFIDE INTERCHANGE PROTEIN DSBE"/>
    <property type="match status" value="1"/>
</dbReference>
<dbReference type="AlphaFoldDB" id="A0A412X0E1"/>
<gene>
    <name evidence="6" type="ORF">DWW18_10190</name>
</gene>
<feature type="domain" description="Thioredoxin" evidence="5">
    <location>
        <begin position="242"/>
        <end position="384"/>
    </location>
</feature>
<dbReference type="PANTHER" id="PTHR42852:SF6">
    <property type="entry name" value="THIOL:DISULFIDE INTERCHANGE PROTEIN DSBE"/>
    <property type="match status" value="1"/>
</dbReference>
<dbReference type="GO" id="GO:0016491">
    <property type="term" value="F:oxidoreductase activity"/>
    <property type="evidence" value="ECO:0007669"/>
    <property type="project" value="InterPro"/>
</dbReference>
<dbReference type="STRING" id="1121130.GCA_000519105_01584"/>
<dbReference type="Pfam" id="PF00578">
    <property type="entry name" value="AhpC-TSA"/>
    <property type="match status" value="1"/>
</dbReference>
<keyword evidence="3" id="KW-1015">Disulfide bond</keyword>
<dbReference type="InterPro" id="IPR050553">
    <property type="entry name" value="Thioredoxin_ResA/DsbE_sf"/>
</dbReference>
<dbReference type="PROSITE" id="PS51257">
    <property type="entry name" value="PROKAR_LIPOPROTEIN"/>
    <property type="match status" value="1"/>
</dbReference>
<comment type="subcellular location">
    <subcellularLocation>
        <location evidence="1">Cell envelope</location>
    </subcellularLocation>
</comment>
<keyword evidence="2" id="KW-0201">Cytochrome c-type biogenesis</keyword>
<evidence type="ECO:0000259" key="5">
    <source>
        <dbReference type="PROSITE" id="PS51352"/>
    </source>
</evidence>
<evidence type="ECO:0000313" key="6">
    <source>
        <dbReference type="EMBL" id="RGV33761.1"/>
    </source>
</evidence>
<dbReference type="Pfam" id="PF14289">
    <property type="entry name" value="DUF4369"/>
    <property type="match status" value="1"/>
</dbReference>
<evidence type="ECO:0000313" key="7">
    <source>
        <dbReference type="Proteomes" id="UP000283589"/>
    </source>
</evidence>
<evidence type="ECO:0000256" key="2">
    <source>
        <dbReference type="ARBA" id="ARBA00022748"/>
    </source>
</evidence>
<comment type="caution">
    <text evidence="6">The sequence shown here is derived from an EMBL/GenBank/DDBJ whole genome shotgun (WGS) entry which is preliminary data.</text>
</comment>
<keyword evidence="4" id="KW-0676">Redox-active center</keyword>
<evidence type="ECO:0000256" key="4">
    <source>
        <dbReference type="ARBA" id="ARBA00023284"/>
    </source>
</evidence>
<dbReference type="InterPro" id="IPR036249">
    <property type="entry name" value="Thioredoxin-like_sf"/>
</dbReference>
<dbReference type="PROSITE" id="PS51352">
    <property type="entry name" value="THIOREDOXIN_2"/>
    <property type="match status" value="1"/>
</dbReference>
<dbReference type="InterPro" id="IPR017937">
    <property type="entry name" value="Thioredoxin_CS"/>
</dbReference>
<dbReference type="EMBL" id="QRZA01000011">
    <property type="protein sequence ID" value="RGV33761.1"/>
    <property type="molecule type" value="Genomic_DNA"/>
</dbReference>
<dbReference type="Proteomes" id="UP000283589">
    <property type="component" value="Unassembled WGS sequence"/>
</dbReference>
<reference evidence="6 7" key="1">
    <citation type="submission" date="2018-08" db="EMBL/GenBank/DDBJ databases">
        <title>A genome reference for cultivated species of the human gut microbiota.</title>
        <authorList>
            <person name="Zou Y."/>
            <person name="Xue W."/>
            <person name="Luo G."/>
        </authorList>
    </citation>
    <scope>NUCLEOTIDE SEQUENCE [LARGE SCALE GENOMIC DNA]</scope>
    <source>
        <strain evidence="6 7">AF14-49</strain>
    </source>
</reference>
<protein>
    <submittedName>
        <fullName evidence="6">AhpC/TSA family protein</fullName>
    </submittedName>
</protein>
<dbReference type="PROSITE" id="PS00194">
    <property type="entry name" value="THIOREDOXIN_1"/>
    <property type="match status" value="1"/>
</dbReference>
<dbReference type="GO" id="GO:0016209">
    <property type="term" value="F:antioxidant activity"/>
    <property type="evidence" value="ECO:0007669"/>
    <property type="project" value="InterPro"/>
</dbReference>
<sequence length="384" mass="44134">MFVYVKLYLYKKSSMRKFGRLMYLLCMLILSSCSDDVCRVDGKMSDFPGETTVYLLSRTGEFTYDTLMQTVMKDGSFRLEIPRDLWGEQYSLKFGDKRSSVEFFAEQGNVRVEGNGKTIYDAKVTGTAENDSWDRYQKFTWEISRERSRLMKEIGESADPDSVKRVRYGQLFETLDAEMNHYRDSLAQADVNSVVALFLYYQSLQLLKYDEIDRTLEKFTPQLADNRYYKELKAQADILRKIAPGVIAPDFEVKTVDDGTIKLSSFRGKYLILDFWASWCAPCREETVYVKDIYNKFHNAGLEVFSVSLDDKKAAWLKAIEEDGMIWNHGCQLLKGGKNTPVAQLYGIDGIPAIWVIDPEGKILAQGLKGKELVAFCTRLFPNK</sequence>
<dbReference type="GO" id="GO:0030313">
    <property type="term" value="C:cell envelope"/>
    <property type="evidence" value="ECO:0007669"/>
    <property type="project" value="UniProtKB-SubCell"/>
</dbReference>
<dbReference type="InterPro" id="IPR000866">
    <property type="entry name" value="AhpC/TSA"/>
</dbReference>
<name>A0A412X0E1_9BACT</name>
<dbReference type="Gene3D" id="3.40.30.10">
    <property type="entry name" value="Glutaredoxin"/>
    <property type="match status" value="1"/>
</dbReference>
<dbReference type="CDD" id="cd02966">
    <property type="entry name" value="TlpA_like_family"/>
    <property type="match status" value="1"/>
</dbReference>
<dbReference type="SUPFAM" id="SSF52833">
    <property type="entry name" value="Thioredoxin-like"/>
    <property type="match status" value="1"/>
</dbReference>
<evidence type="ECO:0000256" key="1">
    <source>
        <dbReference type="ARBA" id="ARBA00004196"/>
    </source>
</evidence>
<accession>A0A412X0E1</accession>
<proteinExistence type="predicted"/>
<dbReference type="InterPro" id="IPR025380">
    <property type="entry name" value="DUF4369"/>
</dbReference>
<evidence type="ECO:0000256" key="3">
    <source>
        <dbReference type="ARBA" id="ARBA00023157"/>
    </source>
</evidence>
<dbReference type="GO" id="GO:0017004">
    <property type="term" value="P:cytochrome complex assembly"/>
    <property type="evidence" value="ECO:0007669"/>
    <property type="project" value="UniProtKB-KW"/>
</dbReference>